<organism evidence="8">
    <name type="scientific">uncultured Anaerotruncus sp</name>
    <dbReference type="NCBI Taxonomy" id="905011"/>
    <lineage>
        <taxon>Bacteria</taxon>
        <taxon>Bacillati</taxon>
        <taxon>Bacillota</taxon>
        <taxon>Clostridia</taxon>
        <taxon>Eubacteriales</taxon>
        <taxon>Oscillospiraceae</taxon>
        <taxon>Anaerotruncus</taxon>
        <taxon>environmental samples</taxon>
    </lineage>
</organism>
<gene>
    <name evidence="8" type="ORF">SAMEA3545359_02757</name>
</gene>
<evidence type="ECO:0000256" key="6">
    <source>
        <dbReference type="SAM" id="Phobius"/>
    </source>
</evidence>
<sequence>MFCNIYLKRIRAALRDPTTLVWTWVFPLMMATLFYFAFGSLDETAQLQTVPVAVVRDSAYQQDQTLQTALQQVSQGDSALLSITYVDSTQQADTLLQNEKVSGYILAGDVPQLAVSGSGIEQTVLRGFLDSYQQTKNTVSRAVAAGVSDPQQLRALIARQDFTEGISLTKNPVTEKVGYFYALLAMVCLYGSFQGLTSVDRLQANLSPVGARQTMAPTNRHILVSADLLGGITVHAACVGIVVLYIRYVLGVDFGGKMPLVLLTCLVGSLVGVAFGALVSVNHRIKDGPKTAILISVIMVLSFLSGLMVSGINYTVAQKLPVVSWLNPAARISDAFYCLYCYDGYSQYFLNIGILLAMAAVMFAATAAFVRRQRYESI</sequence>
<name>A0A1C6K9V8_9FIRM</name>
<dbReference type="InterPro" id="IPR051449">
    <property type="entry name" value="ABC-2_transporter_component"/>
</dbReference>
<dbReference type="PANTHER" id="PTHR30294:SF29">
    <property type="entry name" value="MULTIDRUG ABC TRANSPORTER PERMEASE YBHS-RELATED"/>
    <property type="match status" value="1"/>
</dbReference>
<dbReference type="GO" id="GO:0140359">
    <property type="term" value="F:ABC-type transporter activity"/>
    <property type="evidence" value="ECO:0007669"/>
    <property type="project" value="InterPro"/>
</dbReference>
<keyword evidence="5 6" id="KW-0472">Membrane</keyword>
<evidence type="ECO:0000256" key="3">
    <source>
        <dbReference type="ARBA" id="ARBA00022692"/>
    </source>
</evidence>
<evidence type="ECO:0000256" key="1">
    <source>
        <dbReference type="ARBA" id="ARBA00004651"/>
    </source>
</evidence>
<feature type="domain" description="ABC-2 type transporter transmembrane" evidence="7">
    <location>
        <begin position="19"/>
        <end position="367"/>
    </location>
</feature>
<feature type="transmembrane region" description="Helical" evidence="6">
    <location>
        <begin position="20"/>
        <end position="38"/>
    </location>
</feature>
<evidence type="ECO:0000313" key="8">
    <source>
        <dbReference type="EMBL" id="SCJ90725.1"/>
    </source>
</evidence>
<evidence type="ECO:0000259" key="7">
    <source>
        <dbReference type="Pfam" id="PF12698"/>
    </source>
</evidence>
<reference evidence="8" key="1">
    <citation type="submission" date="2015-09" db="EMBL/GenBank/DDBJ databases">
        <authorList>
            <consortium name="Pathogen Informatics"/>
        </authorList>
    </citation>
    <scope>NUCLEOTIDE SEQUENCE</scope>
    <source>
        <strain evidence="8">2789STDY5834896</strain>
    </source>
</reference>
<accession>A0A1C6K9V8</accession>
<feature type="transmembrane region" description="Helical" evidence="6">
    <location>
        <begin position="348"/>
        <end position="370"/>
    </location>
</feature>
<feature type="transmembrane region" description="Helical" evidence="6">
    <location>
        <begin position="293"/>
        <end position="316"/>
    </location>
</feature>
<feature type="transmembrane region" description="Helical" evidence="6">
    <location>
        <begin position="222"/>
        <end position="248"/>
    </location>
</feature>
<protein>
    <submittedName>
        <fullName evidence="8">ABC-2 family transporter protein</fullName>
    </submittedName>
</protein>
<dbReference type="InterPro" id="IPR013525">
    <property type="entry name" value="ABC2_TM"/>
</dbReference>
<feature type="transmembrane region" description="Helical" evidence="6">
    <location>
        <begin position="178"/>
        <end position="196"/>
    </location>
</feature>
<dbReference type="EMBL" id="FMHG01000004">
    <property type="protein sequence ID" value="SCJ90725.1"/>
    <property type="molecule type" value="Genomic_DNA"/>
</dbReference>
<comment type="subcellular location">
    <subcellularLocation>
        <location evidence="1">Cell membrane</location>
        <topology evidence="1">Multi-pass membrane protein</topology>
    </subcellularLocation>
</comment>
<dbReference type="GO" id="GO:0005886">
    <property type="term" value="C:plasma membrane"/>
    <property type="evidence" value="ECO:0007669"/>
    <property type="project" value="UniProtKB-SubCell"/>
</dbReference>
<proteinExistence type="predicted"/>
<keyword evidence="4 6" id="KW-1133">Transmembrane helix</keyword>
<evidence type="ECO:0000256" key="5">
    <source>
        <dbReference type="ARBA" id="ARBA00023136"/>
    </source>
</evidence>
<dbReference type="AlphaFoldDB" id="A0A1C6K9V8"/>
<evidence type="ECO:0000256" key="2">
    <source>
        <dbReference type="ARBA" id="ARBA00022475"/>
    </source>
</evidence>
<feature type="transmembrane region" description="Helical" evidence="6">
    <location>
        <begin position="260"/>
        <end position="281"/>
    </location>
</feature>
<keyword evidence="2" id="KW-1003">Cell membrane</keyword>
<evidence type="ECO:0000256" key="4">
    <source>
        <dbReference type="ARBA" id="ARBA00022989"/>
    </source>
</evidence>
<dbReference type="PANTHER" id="PTHR30294">
    <property type="entry name" value="MEMBRANE COMPONENT OF ABC TRANSPORTER YHHJ-RELATED"/>
    <property type="match status" value="1"/>
</dbReference>
<keyword evidence="3 6" id="KW-0812">Transmembrane</keyword>
<dbReference type="Pfam" id="PF12698">
    <property type="entry name" value="ABC2_membrane_3"/>
    <property type="match status" value="1"/>
</dbReference>